<accession>A0A4R5CQM3</accession>
<sequence>MAATEATLNIAADAVGAAVAQLSLHSADPGATGANELPLTGAYTREVPDYSGAAAGGVDDLAAPVTFGGPAVATNAGFLGFWAAGSVWLGGVALTAAKPGFIDPDTLEVTSAPVQAAVPS</sequence>
<evidence type="ECO:0000313" key="1">
    <source>
        <dbReference type="EMBL" id="TDE02822.1"/>
    </source>
</evidence>
<gene>
    <name evidence="1" type="ORF">E1269_21260</name>
</gene>
<dbReference type="Proteomes" id="UP000294739">
    <property type="component" value="Unassembled WGS sequence"/>
</dbReference>
<reference evidence="1 2" key="1">
    <citation type="submission" date="2019-03" db="EMBL/GenBank/DDBJ databases">
        <title>Draft genome sequences of novel Actinobacteria.</title>
        <authorList>
            <person name="Sahin N."/>
            <person name="Ay H."/>
            <person name="Saygin H."/>
        </authorList>
    </citation>
    <scope>NUCLEOTIDE SEQUENCE [LARGE SCALE GENOMIC DNA]</scope>
    <source>
        <strain evidence="1 2">5K138</strain>
    </source>
</reference>
<dbReference type="AlphaFoldDB" id="A0A4R5CQM3"/>
<dbReference type="InParanoid" id="A0A4R5CQM3"/>
<dbReference type="EMBL" id="SMKZ01000034">
    <property type="protein sequence ID" value="TDE02822.1"/>
    <property type="molecule type" value="Genomic_DNA"/>
</dbReference>
<name>A0A4R5CQM3_9ACTN</name>
<proteinExistence type="predicted"/>
<protein>
    <submittedName>
        <fullName evidence="1">Uncharacterized protein</fullName>
    </submittedName>
</protein>
<keyword evidence="2" id="KW-1185">Reference proteome</keyword>
<comment type="caution">
    <text evidence="1">The sequence shown here is derived from an EMBL/GenBank/DDBJ whole genome shotgun (WGS) entry which is preliminary data.</text>
</comment>
<evidence type="ECO:0000313" key="2">
    <source>
        <dbReference type="Proteomes" id="UP000294739"/>
    </source>
</evidence>
<dbReference type="RefSeq" id="WP_131898251.1">
    <property type="nucleotide sequence ID" value="NZ_SMKZ01000034.1"/>
</dbReference>
<organism evidence="1 2">
    <name type="scientific">Jiangella asiatica</name>
    <dbReference type="NCBI Taxonomy" id="2530372"/>
    <lineage>
        <taxon>Bacteria</taxon>
        <taxon>Bacillati</taxon>
        <taxon>Actinomycetota</taxon>
        <taxon>Actinomycetes</taxon>
        <taxon>Jiangellales</taxon>
        <taxon>Jiangellaceae</taxon>
        <taxon>Jiangella</taxon>
    </lineage>
</organism>